<dbReference type="SUPFAM" id="SSF53822">
    <property type="entry name" value="Periplasmic binding protein-like I"/>
    <property type="match status" value="1"/>
</dbReference>
<accession>D7CQ32</accession>
<dbReference type="Gene3D" id="3.40.50.2300">
    <property type="match status" value="2"/>
</dbReference>
<gene>
    <name evidence="3" type="ordered locus">Trad_1698</name>
</gene>
<dbReference type="STRING" id="649638.Trad_1698"/>
<dbReference type="eggNOG" id="COG1744">
    <property type="taxonomic scope" value="Bacteria"/>
</dbReference>
<organism evidence="3 4">
    <name type="scientific">Truepera radiovictrix (strain DSM 17093 / CIP 108686 / LMG 22925 / RQ-24)</name>
    <dbReference type="NCBI Taxonomy" id="649638"/>
    <lineage>
        <taxon>Bacteria</taxon>
        <taxon>Thermotogati</taxon>
        <taxon>Deinococcota</taxon>
        <taxon>Deinococci</taxon>
        <taxon>Trueperales</taxon>
        <taxon>Trueperaceae</taxon>
        <taxon>Truepera</taxon>
    </lineage>
</organism>
<dbReference type="EMBL" id="CP002049">
    <property type="protein sequence ID" value="ADI14816.1"/>
    <property type="molecule type" value="Genomic_DNA"/>
</dbReference>
<dbReference type="AlphaFoldDB" id="D7CQ32"/>
<evidence type="ECO:0000256" key="1">
    <source>
        <dbReference type="ARBA" id="ARBA00022729"/>
    </source>
</evidence>
<protein>
    <submittedName>
        <fullName evidence="3">Basic membrane lipoprotein</fullName>
    </submittedName>
</protein>
<dbReference type="PANTHER" id="PTHR43208">
    <property type="entry name" value="ABC TRANSPORTER SUBSTRATE-BINDING PROTEIN"/>
    <property type="match status" value="1"/>
</dbReference>
<sequence length="382" mass="42606">MKRWWLGALMMGSVAWAQLEEVQAGFIYVGPVGDFGWTYSHDRGRRAVDERFDWLTTTFVESVPEGDAETFIDQLVRGGANVIFTTSFGYGEATLAAAQRYPEVLFGHATGFQTAPNVMVYIAEFYQVYYLNGLMAGALTETNKIGYVAAFPIPEVKRHINAFTLGVREVNPEAEVEVRWLYNWFDPAGAAEATQALIAEGADVFAFSEDTPTVIQTAAERGFPSFSHYSAMYDFAPEHVVSGQIANWEVIYADFLEKVHTGEYTAQNLEDVNYWWLLDDGAVIMGADEETPINPVFEERLRAVTVRDPELGEVSVYDLVMARHDAMREGGPEAFDPFTGPVRDRRGNVVIEEGVTPDQETLETLEWAVEGVSASSPWDNEP</sequence>
<feature type="domain" description="ABC transporter substrate-binding protein PnrA-like" evidence="2">
    <location>
        <begin position="23"/>
        <end position="288"/>
    </location>
</feature>
<name>D7CQ32_TRURR</name>
<keyword evidence="4" id="KW-1185">Reference proteome</keyword>
<keyword evidence="3" id="KW-0449">Lipoprotein</keyword>
<reference evidence="3 4" key="2">
    <citation type="journal article" date="2011" name="Stand. Genomic Sci.">
        <title>Complete genome sequence of Truepera radiovictrix type strain (RQ-24).</title>
        <authorList>
            <person name="Ivanova N."/>
            <person name="Rohde C."/>
            <person name="Munk C."/>
            <person name="Nolan M."/>
            <person name="Lucas S."/>
            <person name="Del Rio T.G."/>
            <person name="Tice H."/>
            <person name="Deshpande S."/>
            <person name="Cheng J.F."/>
            <person name="Tapia R."/>
            <person name="Han C."/>
            <person name="Goodwin L."/>
            <person name="Pitluck S."/>
            <person name="Liolios K."/>
            <person name="Mavromatis K."/>
            <person name="Mikhailova N."/>
            <person name="Pati A."/>
            <person name="Chen A."/>
            <person name="Palaniappan K."/>
            <person name="Land M."/>
            <person name="Hauser L."/>
            <person name="Chang Y.J."/>
            <person name="Jeffries C.D."/>
            <person name="Brambilla E."/>
            <person name="Rohde M."/>
            <person name="Goker M."/>
            <person name="Tindall B.J."/>
            <person name="Woyke T."/>
            <person name="Bristow J."/>
            <person name="Eisen J.A."/>
            <person name="Markowitz V."/>
            <person name="Hugenholtz P."/>
            <person name="Kyrpides N.C."/>
            <person name="Klenk H.P."/>
            <person name="Lapidus A."/>
        </authorList>
    </citation>
    <scope>NUCLEOTIDE SEQUENCE [LARGE SCALE GENOMIC DNA]</scope>
    <source>
        <strain evidence="4">DSM 17093 / CIP 108686 / LMG 22925 / RQ-24</strain>
    </source>
</reference>
<dbReference type="Proteomes" id="UP000000379">
    <property type="component" value="Chromosome"/>
</dbReference>
<dbReference type="GO" id="GO:0005886">
    <property type="term" value="C:plasma membrane"/>
    <property type="evidence" value="ECO:0007669"/>
    <property type="project" value="InterPro"/>
</dbReference>
<dbReference type="PANTHER" id="PTHR43208:SF1">
    <property type="entry name" value="ABC TRANSPORTER SUBSTRATE-BINDING PROTEIN"/>
    <property type="match status" value="1"/>
</dbReference>
<dbReference type="KEGG" id="tra:Trad_1698"/>
<reference evidence="4" key="1">
    <citation type="submission" date="2010-05" db="EMBL/GenBank/DDBJ databases">
        <title>The complete genome of Truepera radiovictris DSM 17093.</title>
        <authorList>
            <consortium name="US DOE Joint Genome Institute (JGI-PGF)"/>
            <person name="Lucas S."/>
            <person name="Copeland A."/>
            <person name="Lapidus A."/>
            <person name="Glavina del Rio T."/>
            <person name="Dalin E."/>
            <person name="Tice H."/>
            <person name="Bruce D."/>
            <person name="Goodwin L."/>
            <person name="Pitluck S."/>
            <person name="Kyrpides N."/>
            <person name="Mavromatis K."/>
            <person name="Ovchinnikova G."/>
            <person name="Munk A.C."/>
            <person name="Detter J.C."/>
            <person name="Han C."/>
            <person name="Tapia R."/>
            <person name="Land M."/>
            <person name="Hauser L."/>
            <person name="Markowitz V."/>
            <person name="Cheng J.-F."/>
            <person name="Hugenholtz P."/>
            <person name="Woyke T."/>
            <person name="Wu D."/>
            <person name="Tindall B."/>
            <person name="Pomrenke H.G."/>
            <person name="Brambilla E."/>
            <person name="Klenk H.-P."/>
            <person name="Eisen J.A."/>
        </authorList>
    </citation>
    <scope>NUCLEOTIDE SEQUENCE [LARGE SCALE GENOMIC DNA]</scope>
    <source>
        <strain evidence="4">DSM 17093 / CIP 108686 / LMG 22925 / RQ-24</strain>
    </source>
</reference>
<proteinExistence type="predicted"/>
<dbReference type="CDD" id="cd19963">
    <property type="entry name" value="PBP1_BMP-like"/>
    <property type="match status" value="1"/>
</dbReference>
<evidence type="ECO:0000313" key="3">
    <source>
        <dbReference type="EMBL" id="ADI14816.1"/>
    </source>
</evidence>
<evidence type="ECO:0000313" key="4">
    <source>
        <dbReference type="Proteomes" id="UP000000379"/>
    </source>
</evidence>
<dbReference type="OrthoDB" id="9769871at2"/>
<dbReference type="HOGENOM" id="CLU_038813_2_0_0"/>
<dbReference type="InterPro" id="IPR003760">
    <property type="entry name" value="PnrA-like"/>
</dbReference>
<keyword evidence="1" id="KW-0732">Signal</keyword>
<evidence type="ECO:0000259" key="2">
    <source>
        <dbReference type="Pfam" id="PF02608"/>
    </source>
</evidence>
<dbReference type="Pfam" id="PF02608">
    <property type="entry name" value="Bmp"/>
    <property type="match status" value="1"/>
</dbReference>
<dbReference type="InterPro" id="IPR028082">
    <property type="entry name" value="Peripla_BP_I"/>
</dbReference>
<dbReference type="InterPro" id="IPR052910">
    <property type="entry name" value="ABC-Purine-Binding"/>
</dbReference>
<dbReference type="RefSeq" id="WP_013178183.1">
    <property type="nucleotide sequence ID" value="NC_014221.1"/>
</dbReference>